<accession>A0A0L0BXU1</accession>
<dbReference type="PANTHER" id="PTHR11711">
    <property type="entry name" value="ADP RIBOSYLATION FACTOR-RELATED"/>
    <property type="match status" value="1"/>
</dbReference>
<evidence type="ECO:0000256" key="5">
    <source>
        <dbReference type="PIRSR" id="PIRSR606689-2"/>
    </source>
</evidence>
<feature type="binding site" evidence="4">
    <location>
        <position position="70"/>
    </location>
    <ligand>
        <name>GTP</name>
        <dbReference type="ChEBI" id="CHEBI:37565"/>
    </ligand>
</feature>
<dbReference type="FunFam" id="3.40.50.300:FF:000412">
    <property type="entry name" value="ADP-ribosylation factor 1"/>
    <property type="match status" value="1"/>
</dbReference>
<dbReference type="GO" id="GO:0016192">
    <property type="term" value="P:vesicle-mediated transport"/>
    <property type="evidence" value="ECO:0007669"/>
    <property type="project" value="UniProtKB-ARBA"/>
</dbReference>
<keyword evidence="3 4" id="KW-0342">GTP-binding</keyword>
<keyword evidence="2 4" id="KW-0547">Nucleotide-binding</keyword>
<dbReference type="CDD" id="cd00878">
    <property type="entry name" value="Arf_Arl"/>
    <property type="match status" value="1"/>
</dbReference>
<dbReference type="InterPro" id="IPR006689">
    <property type="entry name" value="Small_GTPase_ARF/SAR"/>
</dbReference>
<evidence type="ECO:0000256" key="3">
    <source>
        <dbReference type="ARBA" id="ARBA00023134"/>
    </source>
</evidence>
<sequence>MGQFLPRLFRNSQQEEINVGMLGLDNAGKTTLLYTLLNNLQQQDIQPTIGFNVESLRYKQYLLKIWDVGGGKPKSRILWRHYNEDTTKAIIFVIDSSDIRRLPYAVQELNWLWWRTELSQAIVLIFLNKQDLTGGVLKQHQIVDLLDLRNASDYHEWIVQECCALTGEGVWEGLEKLMHMYEHHKMKSRWCLSKN</sequence>
<keyword evidence="5" id="KW-0460">Magnesium</keyword>
<evidence type="ECO:0000313" key="7">
    <source>
        <dbReference type="Proteomes" id="UP000037069"/>
    </source>
</evidence>
<comment type="similarity">
    <text evidence="1">Belongs to the small GTPase superfamily. Arf family.</text>
</comment>
<dbReference type="SMART" id="SM00177">
    <property type="entry name" value="ARF"/>
    <property type="match status" value="1"/>
</dbReference>
<evidence type="ECO:0000313" key="6">
    <source>
        <dbReference type="EMBL" id="KNC24835.1"/>
    </source>
</evidence>
<dbReference type="GO" id="GO:0003924">
    <property type="term" value="F:GTPase activity"/>
    <property type="evidence" value="ECO:0007669"/>
    <property type="project" value="InterPro"/>
</dbReference>
<organism evidence="6 7">
    <name type="scientific">Lucilia cuprina</name>
    <name type="common">Green bottle fly</name>
    <name type="synonym">Australian sheep blowfly</name>
    <dbReference type="NCBI Taxonomy" id="7375"/>
    <lineage>
        <taxon>Eukaryota</taxon>
        <taxon>Metazoa</taxon>
        <taxon>Ecdysozoa</taxon>
        <taxon>Arthropoda</taxon>
        <taxon>Hexapoda</taxon>
        <taxon>Insecta</taxon>
        <taxon>Pterygota</taxon>
        <taxon>Neoptera</taxon>
        <taxon>Endopterygota</taxon>
        <taxon>Diptera</taxon>
        <taxon>Brachycera</taxon>
        <taxon>Muscomorpha</taxon>
        <taxon>Oestroidea</taxon>
        <taxon>Calliphoridae</taxon>
        <taxon>Luciliinae</taxon>
        <taxon>Lucilia</taxon>
    </lineage>
</organism>
<evidence type="ECO:0000256" key="1">
    <source>
        <dbReference type="ARBA" id="ARBA00010290"/>
    </source>
</evidence>
<dbReference type="STRING" id="7375.A0A0L0BXU1"/>
<dbReference type="InterPro" id="IPR024156">
    <property type="entry name" value="Small_GTPase_ARF"/>
</dbReference>
<dbReference type="GO" id="GO:0046872">
    <property type="term" value="F:metal ion binding"/>
    <property type="evidence" value="ECO:0007669"/>
    <property type="project" value="UniProtKB-KW"/>
</dbReference>
<dbReference type="GO" id="GO:0030010">
    <property type="term" value="P:establishment of cell polarity"/>
    <property type="evidence" value="ECO:0007669"/>
    <property type="project" value="UniProtKB-ARBA"/>
</dbReference>
<dbReference type="InterPro" id="IPR027417">
    <property type="entry name" value="P-loop_NTPase"/>
</dbReference>
<keyword evidence="7" id="KW-1185">Reference proteome</keyword>
<feature type="binding site" evidence="4">
    <location>
        <begin position="128"/>
        <end position="131"/>
    </location>
    <ligand>
        <name>GTP</name>
        <dbReference type="ChEBI" id="CHEBI:37565"/>
    </ligand>
</feature>
<dbReference type="SUPFAM" id="SSF52540">
    <property type="entry name" value="P-loop containing nucleoside triphosphate hydrolases"/>
    <property type="match status" value="1"/>
</dbReference>
<feature type="binding site" evidence="5">
    <location>
        <position position="48"/>
    </location>
    <ligand>
        <name>Mg(2+)</name>
        <dbReference type="ChEBI" id="CHEBI:18420"/>
    </ligand>
</feature>
<dbReference type="Proteomes" id="UP000037069">
    <property type="component" value="Unassembled WGS sequence"/>
</dbReference>
<proteinExistence type="inferred from homology"/>
<dbReference type="GO" id="GO:0048731">
    <property type="term" value="P:system development"/>
    <property type="evidence" value="ECO:0007669"/>
    <property type="project" value="UniProtKB-ARBA"/>
</dbReference>
<dbReference type="AlphaFoldDB" id="A0A0L0BXU1"/>
<comment type="caution">
    <text evidence="6">The sequence shown here is derived from an EMBL/GenBank/DDBJ whole genome shotgun (WGS) entry which is preliminary data.</text>
</comment>
<dbReference type="EMBL" id="JRES01001169">
    <property type="protein sequence ID" value="KNC24835.1"/>
    <property type="molecule type" value="Genomic_DNA"/>
</dbReference>
<dbReference type="Pfam" id="PF00025">
    <property type="entry name" value="Arf"/>
    <property type="match status" value="1"/>
</dbReference>
<dbReference type="NCBIfam" id="TIGR00231">
    <property type="entry name" value="small_GTP"/>
    <property type="match status" value="1"/>
</dbReference>
<name>A0A0L0BXU1_LUCCU</name>
<feature type="binding site" evidence="5">
    <location>
        <position position="30"/>
    </location>
    <ligand>
        <name>Mg(2+)</name>
        <dbReference type="ChEBI" id="CHEBI:18420"/>
    </ligand>
</feature>
<protein>
    <submittedName>
        <fullName evidence="6">Uncharacterized protein</fullName>
    </submittedName>
</protein>
<dbReference type="SMART" id="SM00178">
    <property type="entry name" value="SAR"/>
    <property type="match status" value="1"/>
</dbReference>
<feature type="binding site" evidence="4">
    <location>
        <begin position="23"/>
        <end position="30"/>
    </location>
    <ligand>
        <name>GTP</name>
        <dbReference type="ChEBI" id="CHEBI:37565"/>
    </ligand>
</feature>
<evidence type="ECO:0000256" key="4">
    <source>
        <dbReference type="PIRSR" id="PIRSR606689-1"/>
    </source>
</evidence>
<keyword evidence="5" id="KW-0479">Metal-binding</keyword>
<dbReference type="OrthoDB" id="7998585at2759"/>
<reference evidence="6 7" key="1">
    <citation type="journal article" date="2015" name="Nat. Commun.">
        <title>Lucilia cuprina genome unlocks parasitic fly biology to underpin future interventions.</title>
        <authorList>
            <person name="Anstead C.A."/>
            <person name="Korhonen P.K."/>
            <person name="Young N.D."/>
            <person name="Hall R.S."/>
            <person name="Jex A.R."/>
            <person name="Murali S.C."/>
            <person name="Hughes D.S."/>
            <person name="Lee S.F."/>
            <person name="Perry T."/>
            <person name="Stroehlein A.J."/>
            <person name="Ansell B.R."/>
            <person name="Breugelmans B."/>
            <person name="Hofmann A."/>
            <person name="Qu J."/>
            <person name="Dugan S."/>
            <person name="Lee S.L."/>
            <person name="Chao H."/>
            <person name="Dinh H."/>
            <person name="Han Y."/>
            <person name="Doddapaneni H.V."/>
            <person name="Worley K.C."/>
            <person name="Muzny D.M."/>
            <person name="Ioannidis P."/>
            <person name="Waterhouse R.M."/>
            <person name="Zdobnov E.M."/>
            <person name="James P.J."/>
            <person name="Bagnall N.H."/>
            <person name="Kotze A.C."/>
            <person name="Gibbs R.A."/>
            <person name="Richards S."/>
            <person name="Batterham P."/>
            <person name="Gasser R.B."/>
        </authorList>
    </citation>
    <scope>NUCLEOTIDE SEQUENCE [LARGE SCALE GENOMIC DNA]</scope>
    <source>
        <strain evidence="6 7">LS</strain>
        <tissue evidence="6">Full body</tissue>
    </source>
</reference>
<gene>
    <name evidence="6" type="ORF">FF38_03717</name>
</gene>
<dbReference type="GO" id="GO:0005525">
    <property type="term" value="F:GTP binding"/>
    <property type="evidence" value="ECO:0007669"/>
    <property type="project" value="UniProtKB-KW"/>
</dbReference>
<evidence type="ECO:0000256" key="2">
    <source>
        <dbReference type="ARBA" id="ARBA00022741"/>
    </source>
</evidence>
<dbReference type="OMA" id="ECCAING"/>
<dbReference type="Gene3D" id="3.40.50.300">
    <property type="entry name" value="P-loop containing nucleotide triphosphate hydrolases"/>
    <property type="match status" value="1"/>
</dbReference>
<dbReference type="PROSITE" id="PS51417">
    <property type="entry name" value="ARF"/>
    <property type="match status" value="1"/>
</dbReference>
<dbReference type="InterPro" id="IPR005225">
    <property type="entry name" value="Small_GTP-bd"/>
</dbReference>
<dbReference type="GO" id="GO:0051649">
    <property type="term" value="P:establishment of localization in cell"/>
    <property type="evidence" value="ECO:0007669"/>
    <property type="project" value="UniProtKB-ARBA"/>
</dbReference>